<dbReference type="AlphaFoldDB" id="A0A5B7IR95"/>
<sequence length="59" mass="6754">MKESAPENLRIFSRLDLGMAGGKEREETRGRMLGREEEEKEEEKSGRKGLKGKRKCTTV</sequence>
<accession>A0A5B7IR95</accession>
<evidence type="ECO:0000256" key="1">
    <source>
        <dbReference type="SAM" id="MobiDB-lite"/>
    </source>
</evidence>
<feature type="compositionally biased region" description="Basic and acidic residues" evidence="1">
    <location>
        <begin position="22"/>
        <end position="46"/>
    </location>
</feature>
<gene>
    <name evidence="2" type="ORF">E2C01_079374</name>
</gene>
<feature type="compositionally biased region" description="Basic residues" evidence="1">
    <location>
        <begin position="47"/>
        <end position="59"/>
    </location>
</feature>
<dbReference type="EMBL" id="VSRR010065936">
    <property type="protein sequence ID" value="MPC84629.1"/>
    <property type="molecule type" value="Genomic_DNA"/>
</dbReference>
<organism evidence="2 3">
    <name type="scientific">Portunus trituberculatus</name>
    <name type="common">Swimming crab</name>
    <name type="synonym">Neptunus trituberculatus</name>
    <dbReference type="NCBI Taxonomy" id="210409"/>
    <lineage>
        <taxon>Eukaryota</taxon>
        <taxon>Metazoa</taxon>
        <taxon>Ecdysozoa</taxon>
        <taxon>Arthropoda</taxon>
        <taxon>Crustacea</taxon>
        <taxon>Multicrustacea</taxon>
        <taxon>Malacostraca</taxon>
        <taxon>Eumalacostraca</taxon>
        <taxon>Eucarida</taxon>
        <taxon>Decapoda</taxon>
        <taxon>Pleocyemata</taxon>
        <taxon>Brachyura</taxon>
        <taxon>Eubrachyura</taxon>
        <taxon>Portunoidea</taxon>
        <taxon>Portunidae</taxon>
        <taxon>Portuninae</taxon>
        <taxon>Portunus</taxon>
    </lineage>
</organism>
<feature type="region of interest" description="Disordered" evidence="1">
    <location>
        <begin position="20"/>
        <end position="59"/>
    </location>
</feature>
<name>A0A5B7IR95_PORTR</name>
<evidence type="ECO:0000313" key="3">
    <source>
        <dbReference type="Proteomes" id="UP000324222"/>
    </source>
</evidence>
<proteinExistence type="predicted"/>
<reference evidence="2 3" key="1">
    <citation type="submission" date="2019-05" db="EMBL/GenBank/DDBJ databases">
        <title>Another draft genome of Portunus trituberculatus and its Hox gene families provides insights of decapod evolution.</title>
        <authorList>
            <person name="Jeong J.-H."/>
            <person name="Song I."/>
            <person name="Kim S."/>
            <person name="Choi T."/>
            <person name="Kim D."/>
            <person name="Ryu S."/>
            <person name="Kim W."/>
        </authorList>
    </citation>
    <scope>NUCLEOTIDE SEQUENCE [LARGE SCALE GENOMIC DNA]</scope>
    <source>
        <tissue evidence="2">Muscle</tissue>
    </source>
</reference>
<keyword evidence="3" id="KW-1185">Reference proteome</keyword>
<dbReference type="Proteomes" id="UP000324222">
    <property type="component" value="Unassembled WGS sequence"/>
</dbReference>
<comment type="caution">
    <text evidence="2">The sequence shown here is derived from an EMBL/GenBank/DDBJ whole genome shotgun (WGS) entry which is preliminary data.</text>
</comment>
<protein>
    <submittedName>
        <fullName evidence="2">Uncharacterized protein</fullName>
    </submittedName>
</protein>
<evidence type="ECO:0000313" key="2">
    <source>
        <dbReference type="EMBL" id="MPC84629.1"/>
    </source>
</evidence>